<evidence type="ECO:0000259" key="2">
    <source>
        <dbReference type="PROSITE" id="PS50835"/>
    </source>
</evidence>
<keyword evidence="4" id="KW-1185">Reference proteome</keyword>
<dbReference type="EMBL" id="JASPKZ010008379">
    <property type="protein sequence ID" value="KAJ9579730.1"/>
    <property type="molecule type" value="Genomic_DNA"/>
</dbReference>
<accession>A0AAD8E746</accession>
<dbReference type="Pfam" id="PF07686">
    <property type="entry name" value="V-set"/>
    <property type="match status" value="1"/>
</dbReference>
<evidence type="ECO:0000256" key="1">
    <source>
        <dbReference type="SAM" id="SignalP"/>
    </source>
</evidence>
<dbReference type="SUPFAM" id="SSF48726">
    <property type="entry name" value="Immunoglobulin"/>
    <property type="match status" value="1"/>
</dbReference>
<evidence type="ECO:0000313" key="4">
    <source>
        <dbReference type="Proteomes" id="UP001233999"/>
    </source>
</evidence>
<name>A0AAD8E746_DIPPU</name>
<dbReference type="InterPro" id="IPR007110">
    <property type="entry name" value="Ig-like_dom"/>
</dbReference>
<reference evidence="3" key="1">
    <citation type="journal article" date="2023" name="IScience">
        <title>Live-bearing cockroach genome reveals convergent evolutionary mechanisms linked to viviparity in insects and beyond.</title>
        <authorList>
            <person name="Fouks B."/>
            <person name="Harrison M.C."/>
            <person name="Mikhailova A.A."/>
            <person name="Marchal E."/>
            <person name="English S."/>
            <person name="Carruthers M."/>
            <person name="Jennings E.C."/>
            <person name="Chiamaka E.L."/>
            <person name="Frigard R.A."/>
            <person name="Pippel M."/>
            <person name="Attardo G.M."/>
            <person name="Benoit J.B."/>
            <person name="Bornberg-Bauer E."/>
            <person name="Tobe S.S."/>
        </authorList>
    </citation>
    <scope>NUCLEOTIDE SEQUENCE</scope>
    <source>
        <strain evidence="3">Stay&amp;Tobe</strain>
    </source>
</reference>
<dbReference type="InterPro" id="IPR036179">
    <property type="entry name" value="Ig-like_dom_sf"/>
</dbReference>
<dbReference type="InterPro" id="IPR013106">
    <property type="entry name" value="Ig_V-set"/>
</dbReference>
<evidence type="ECO:0000313" key="3">
    <source>
        <dbReference type="EMBL" id="KAJ9579730.1"/>
    </source>
</evidence>
<proteinExistence type="predicted"/>
<dbReference type="InterPro" id="IPR003599">
    <property type="entry name" value="Ig_sub"/>
</dbReference>
<dbReference type="Gene3D" id="2.60.40.10">
    <property type="entry name" value="Immunoglobulins"/>
    <property type="match status" value="1"/>
</dbReference>
<dbReference type="InterPro" id="IPR013783">
    <property type="entry name" value="Ig-like_fold"/>
</dbReference>
<reference evidence="3" key="2">
    <citation type="submission" date="2023-05" db="EMBL/GenBank/DDBJ databases">
        <authorList>
            <person name="Fouks B."/>
        </authorList>
    </citation>
    <scope>NUCLEOTIDE SEQUENCE</scope>
    <source>
        <strain evidence="3">Stay&amp;Tobe</strain>
        <tissue evidence="3">Testes</tissue>
    </source>
</reference>
<sequence length="173" mass="19781">MLIIILAVLMMDCSEEPPLCLRKDSSTNYRYKHNVSEDLTLKNAYFDTEVPTEARVKIGGQITFLCRFKQNVGSSGIWFRVDKENPRLDRKLVNTDRIKIRQSSDSLEWILTIKTVDESDAGAYECRLASKPYIKNSYTLHVTGSDMFYAGVCFLNSLISSVYDVVKHSITTY</sequence>
<feature type="chain" id="PRO_5042161861" description="Ig-like domain-containing protein" evidence="1">
    <location>
        <begin position="16"/>
        <end position="173"/>
    </location>
</feature>
<feature type="signal peptide" evidence="1">
    <location>
        <begin position="1"/>
        <end position="15"/>
    </location>
</feature>
<dbReference type="PROSITE" id="PS50835">
    <property type="entry name" value="IG_LIKE"/>
    <property type="match status" value="1"/>
</dbReference>
<organism evidence="3 4">
    <name type="scientific">Diploptera punctata</name>
    <name type="common">Pacific beetle cockroach</name>
    <dbReference type="NCBI Taxonomy" id="6984"/>
    <lineage>
        <taxon>Eukaryota</taxon>
        <taxon>Metazoa</taxon>
        <taxon>Ecdysozoa</taxon>
        <taxon>Arthropoda</taxon>
        <taxon>Hexapoda</taxon>
        <taxon>Insecta</taxon>
        <taxon>Pterygota</taxon>
        <taxon>Neoptera</taxon>
        <taxon>Polyneoptera</taxon>
        <taxon>Dictyoptera</taxon>
        <taxon>Blattodea</taxon>
        <taxon>Blaberoidea</taxon>
        <taxon>Blaberidae</taxon>
        <taxon>Diplopterinae</taxon>
        <taxon>Diploptera</taxon>
    </lineage>
</organism>
<feature type="domain" description="Ig-like" evidence="2">
    <location>
        <begin position="17"/>
        <end position="143"/>
    </location>
</feature>
<keyword evidence="1" id="KW-0732">Signal</keyword>
<dbReference type="AlphaFoldDB" id="A0AAD8E746"/>
<comment type="caution">
    <text evidence="3">The sequence shown here is derived from an EMBL/GenBank/DDBJ whole genome shotgun (WGS) entry which is preliminary data.</text>
</comment>
<protein>
    <recommendedName>
        <fullName evidence="2">Ig-like domain-containing protein</fullName>
    </recommendedName>
</protein>
<dbReference type="Proteomes" id="UP001233999">
    <property type="component" value="Unassembled WGS sequence"/>
</dbReference>
<dbReference type="SMART" id="SM00409">
    <property type="entry name" value="IG"/>
    <property type="match status" value="1"/>
</dbReference>
<gene>
    <name evidence="3" type="ORF">L9F63_004656</name>
</gene>